<comment type="caution">
    <text evidence="2">The sequence shown here is derived from an EMBL/GenBank/DDBJ whole genome shotgun (WGS) entry which is preliminary data.</text>
</comment>
<dbReference type="AlphaFoldDB" id="A0A2T1GF30"/>
<keyword evidence="2" id="KW-0808">Transferase</keyword>
<keyword evidence="2" id="KW-0489">Methyltransferase</keyword>
<dbReference type="RefSeq" id="WP_106305028.1">
    <property type="nucleotide sequence ID" value="NZ_PVWO01000140.1"/>
</dbReference>
<dbReference type="Gene3D" id="3.40.50.150">
    <property type="entry name" value="Vaccinia Virus protein VP39"/>
    <property type="match status" value="1"/>
</dbReference>
<feature type="domain" description="Methyltransferase type 11" evidence="1">
    <location>
        <begin position="129"/>
        <end position="180"/>
    </location>
</feature>
<evidence type="ECO:0000313" key="2">
    <source>
        <dbReference type="EMBL" id="PSB56187.1"/>
    </source>
</evidence>
<keyword evidence="3" id="KW-1185">Reference proteome</keyword>
<dbReference type="Proteomes" id="UP000238937">
    <property type="component" value="Unassembled WGS sequence"/>
</dbReference>
<protein>
    <submittedName>
        <fullName evidence="2">Methyltransferase type 11</fullName>
    </submittedName>
</protein>
<organism evidence="2 3">
    <name type="scientific">Chamaesiphon polymorphus CCALA 037</name>
    <dbReference type="NCBI Taxonomy" id="2107692"/>
    <lineage>
        <taxon>Bacteria</taxon>
        <taxon>Bacillati</taxon>
        <taxon>Cyanobacteriota</taxon>
        <taxon>Cyanophyceae</taxon>
        <taxon>Gomontiellales</taxon>
        <taxon>Chamaesiphonaceae</taxon>
        <taxon>Chamaesiphon</taxon>
    </lineage>
</organism>
<reference evidence="2 3" key="1">
    <citation type="submission" date="2018-03" db="EMBL/GenBank/DDBJ databases">
        <title>The ancient ancestry and fast evolution of plastids.</title>
        <authorList>
            <person name="Moore K.R."/>
            <person name="Magnabosco C."/>
            <person name="Momper L."/>
            <person name="Gold D.A."/>
            <person name="Bosak T."/>
            <person name="Fournier G.P."/>
        </authorList>
    </citation>
    <scope>NUCLEOTIDE SEQUENCE [LARGE SCALE GENOMIC DNA]</scope>
    <source>
        <strain evidence="2 3">CCALA 037</strain>
    </source>
</reference>
<dbReference type="PANTHER" id="PTHR43591">
    <property type="entry name" value="METHYLTRANSFERASE"/>
    <property type="match status" value="1"/>
</dbReference>
<dbReference type="GO" id="GO:0008757">
    <property type="term" value="F:S-adenosylmethionine-dependent methyltransferase activity"/>
    <property type="evidence" value="ECO:0007669"/>
    <property type="project" value="InterPro"/>
</dbReference>
<dbReference type="InterPro" id="IPR013216">
    <property type="entry name" value="Methyltransf_11"/>
</dbReference>
<dbReference type="EMBL" id="PVWO01000140">
    <property type="protein sequence ID" value="PSB56187.1"/>
    <property type="molecule type" value="Genomic_DNA"/>
</dbReference>
<proteinExistence type="predicted"/>
<dbReference type="GO" id="GO:0032259">
    <property type="term" value="P:methylation"/>
    <property type="evidence" value="ECO:0007669"/>
    <property type="project" value="UniProtKB-KW"/>
</dbReference>
<name>A0A2T1GF30_9CYAN</name>
<dbReference type="SUPFAM" id="SSF53335">
    <property type="entry name" value="S-adenosyl-L-methionine-dependent methyltransferases"/>
    <property type="match status" value="1"/>
</dbReference>
<evidence type="ECO:0000313" key="3">
    <source>
        <dbReference type="Proteomes" id="UP000238937"/>
    </source>
</evidence>
<dbReference type="InterPro" id="IPR029063">
    <property type="entry name" value="SAM-dependent_MTases_sf"/>
</dbReference>
<sequence>MGFQLSEIKLFSLSRHRQMLLSRIKMRVLLGLPEQLKKVFFYGKNCYCPVCESHIREYERFGHIARLWCPVCASMRWQRFAWLFLQHHTNLFDGMPKKMLHIAPEIAFEPRLKQVANLDYLTGDLFNPQVMVKVDITDMPFPNHSFDAIFCSHVMEHVPDDRKALSELMRVLSSGGWAIFLVPIRMNKRTDEDLGVTDSKERERRFGQHDHVRFYGWDFEERLRDAGFQVTVVRASDVIDANQFDRVGITKDEVLFYCQNNLTDSSELPTPSLSISYPNPATPFPNI</sequence>
<evidence type="ECO:0000259" key="1">
    <source>
        <dbReference type="Pfam" id="PF08241"/>
    </source>
</evidence>
<dbReference type="OrthoDB" id="9768685at2"/>
<dbReference type="Pfam" id="PF08241">
    <property type="entry name" value="Methyltransf_11"/>
    <property type="match status" value="1"/>
</dbReference>
<dbReference type="CDD" id="cd02440">
    <property type="entry name" value="AdoMet_MTases"/>
    <property type="match status" value="1"/>
</dbReference>
<gene>
    <name evidence="2" type="ORF">C7B77_12670</name>
</gene>
<accession>A0A2T1GF30</accession>